<dbReference type="OrthoDB" id="506867at2759"/>
<evidence type="ECO:0000313" key="2">
    <source>
        <dbReference type="Proteomes" id="UP000247498"/>
    </source>
</evidence>
<protein>
    <submittedName>
        <fullName evidence="1">Uncharacterized protein</fullName>
    </submittedName>
</protein>
<keyword evidence="2" id="KW-1185">Reference proteome</keyword>
<reference evidence="1 2" key="1">
    <citation type="journal article" date="2018" name="Sci. Rep.">
        <title>Raphidocelis subcapitata (=Pseudokirchneriella subcapitata) provides an insight into genome evolution and environmental adaptations in the Sphaeropleales.</title>
        <authorList>
            <person name="Suzuki S."/>
            <person name="Yamaguchi H."/>
            <person name="Nakajima N."/>
            <person name="Kawachi M."/>
        </authorList>
    </citation>
    <scope>NUCLEOTIDE SEQUENCE [LARGE SCALE GENOMIC DNA]</scope>
    <source>
        <strain evidence="1 2">NIES-35</strain>
    </source>
</reference>
<name>A0A2V0NME9_9CHLO</name>
<sequence length="149" mass="17036">MLISKTEVPAFIQRDDMMDQLYRWALIEAAEAGLRNFGMPMKVQATYYQETMWGFDVEIIKEGVKMADLGINFDSNIVLKHEWVGRDAEGFPQMEGNADEISGKYIEIWKVNPEKVDEDTRSTIRAFCTGLVTALNKYYAFGSVFAEDI</sequence>
<gene>
    <name evidence="1" type="ORF">Rsub_00293</name>
</gene>
<dbReference type="Proteomes" id="UP000247498">
    <property type="component" value="Unassembled WGS sequence"/>
</dbReference>
<proteinExistence type="predicted"/>
<evidence type="ECO:0000313" key="1">
    <source>
        <dbReference type="EMBL" id="GBF87582.1"/>
    </source>
</evidence>
<dbReference type="InParanoid" id="A0A2V0NME9"/>
<dbReference type="AlphaFoldDB" id="A0A2V0NME9"/>
<organism evidence="1 2">
    <name type="scientific">Raphidocelis subcapitata</name>
    <dbReference type="NCBI Taxonomy" id="307507"/>
    <lineage>
        <taxon>Eukaryota</taxon>
        <taxon>Viridiplantae</taxon>
        <taxon>Chlorophyta</taxon>
        <taxon>core chlorophytes</taxon>
        <taxon>Chlorophyceae</taxon>
        <taxon>CS clade</taxon>
        <taxon>Sphaeropleales</taxon>
        <taxon>Selenastraceae</taxon>
        <taxon>Raphidocelis</taxon>
    </lineage>
</organism>
<dbReference type="EMBL" id="BDRX01000001">
    <property type="protein sequence ID" value="GBF87582.1"/>
    <property type="molecule type" value="Genomic_DNA"/>
</dbReference>
<accession>A0A2V0NME9</accession>
<comment type="caution">
    <text evidence="1">The sequence shown here is derived from an EMBL/GenBank/DDBJ whole genome shotgun (WGS) entry which is preliminary data.</text>
</comment>